<evidence type="ECO:0000259" key="4">
    <source>
        <dbReference type="Pfam" id="PF25876"/>
    </source>
</evidence>
<reference evidence="8 9" key="1">
    <citation type="submission" date="2013-09" db="EMBL/GenBank/DDBJ databases">
        <title>Whole genome shotgun sequence of Novosphingobium tardaugens NBRC 16725.</title>
        <authorList>
            <person name="Isaki S."/>
            <person name="Hosoyama A."/>
            <person name="Tsuchikane K."/>
            <person name="Katsumata H."/>
            <person name="Ando Y."/>
            <person name="Yamazaki S."/>
            <person name="Fujita N."/>
        </authorList>
    </citation>
    <scope>NUCLEOTIDE SEQUENCE [LARGE SCALE GENOMIC DNA]</scope>
    <source>
        <strain evidence="8 9">NBRC 16725</strain>
    </source>
</reference>
<dbReference type="InterPro" id="IPR058625">
    <property type="entry name" value="MdtA-like_BSH"/>
</dbReference>
<evidence type="ECO:0000313" key="8">
    <source>
        <dbReference type="EMBL" id="GAD50279.1"/>
    </source>
</evidence>
<dbReference type="InterPro" id="IPR058626">
    <property type="entry name" value="MdtA-like_b-barrel"/>
</dbReference>
<dbReference type="SUPFAM" id="SSF111369">
    <property type="entry name" value="HlyD-like secretion proteins"/>
    <property type="match status" value="1"/>
</dbReference>
<dbReference type="eggNOG" id="COG0845">
    <property type="taxonomic scope" value="Bacteria"/>
</dbReference>
<dbReference type="GO" id="GO:0046677">
    <property type="term" value="P:response to antibiotic"/>
    <property type="evidence" value="ECO:0007669"/>
    <property type="project" value="TreeGrafter"/>
</dbReference>
<dbReference type="Pfam" id="PF25876">
    <property type="entry name" value="HH_MFP_RND"/>
    <property type="match status" value="1"/>
</dbReference>
<evidence type="ECO:0000259" key="6">
    <source>
        <dbReference type="Pfam" id="PF25944"/>
    </source>
</evidence>
<feature type="domain" description="Multidrug resistance protein MdtA-like alpha-helical hairpin" evidence="4">
    <location>
        <begin position="95"/>
        <end position="165"/>
    </location>
</feature>
<feature type="domain" description="Multidrug resistance protein MdtA-like C-terminal permuted SH3" evidence="7">
    <location>
        <begin position="296"/>
        <end position="355"/>
    </location>
</feature>
<dbReference type="Pfam" id="PF25944">
    <property type="entry name" value="Beta-barrel_RND"/>
    <property type="match status" value="1"/>
</dbReference>
<dbReference type="Gene3D" id="1.10.287.470">
    <property type="entry name" value="Helix hairpin bin"/>
    <property type="match status" value="1"/>
</dbReference>
<comment type="similarity">
    <text evidence="2">Belongs to the membrane fusion protein (MFP) (TC 8.A.1) family.</text>
</comment>
<evidence type="ECO:0000313" key="9">
    <source>
        <dbReference type="Proteomes" id="UP000016568"/>
    </source>
</evidence>
<feature type="domain" description="Multidrug resistance protein MdtA-like beta-barrel" evidence="6">
    <location>
        <begin position="202"/>
        <end position="291"/>
    </location>
</feature>
<evidence type="ECO:0000256" key="2">
    <source>
        <dbReference type="ARBA" id="ARBA00009477"/>
    </source>
</evidence>
<evidence type="ECO:0000256" key="3">
    <source>
        <dbReference type="SAM" id="MobiDB-lite"/>
    </source>
</evidence>
<comment type="caution">
    <text evidence="8">The sequence shown here is derived from an EMBL/GenBank/DDBJ whole genome shotgun (WGS) entry which is preliminary data.</text>
</comment>
<dbReference type="GO" id="GO:0030313">
    <property type="term" value="C:cell envelope"/>
    <property type="evidence" value="ECO:0007669"/>
    <property type="project" value="UniProtKB-SubCell"/>
</dbReference>
<dbReference type="Proteomes" id="UP000016568">
    <property type="component" value="Unassembled WGS sequence"/>
</dbReference>
<dbReference type="InterPro" id="IPR058627">
    <property type="entry name" value="MdtA-like_C"/>
</dbReference>
<dbReference type="InterPro" id="IPR006143">
    <property type="entry name" value="RND_pump_MFP"/>
</dbReference>
<dbReference type="PANTHER" id="PTHR30158">
    <property type="entry name" value="ACRA/E-RELATED COMPONENT OF DRUG EFFLUX TRANSPORTER"/>
    <property type="match status" value="1"/>
</dbReference>
<dbReference type="FunFam" id="2.40.420.20:FF:000001">
    <property type="entry name" value="Efflux RND transporter periplasmic adaptor subunit"/>
    <property type="match status" value="1"/>
</dbReference>
<gene>
    <name evidence="8" type="ORF">NT2_08_00660</name>
</gene>
<feature type="domain" description="Multidrug resistance protein MdtA-like barrel-sandwich hybrid" evidence="5">
    <location>
        <begin position="55"/>
        <end position="193"/>
    </location>
</feature>
<evidence type="ECO:0000256" key="1">
    <source>
        <dbReference type="ARBA" id="ARBA00004196"/>
    </source>
</evidence>
<dbReference type="Pfam" id="PF25967">
    <property type="entry name" value="RND-MFP_C"/>
    <property type="match status" value="1"/>
</dbReference>
<feature type="region of interest" description="Disordered" evidence="3">
    <location>
        <begin position="360"/>
        <end position="381"/>
    </location>
</feature>
<evidence type="ECO:0000259" key="7">
    <source>
        <dbReference type="Pfam" id="PF25967"/>
    </source>
</evidence>
<dbReference type="Gene3D" id="2.40.50.100">
    <property type="match status" value="1"/>
</dbReference>
<dbReference type="GO" id="GO:0005886">
    <property type="term" value="C:plasma membrane"/>
    <property type="evidence" value="ECO:0007669"/>
    <property type="project" value="TreeGrafter"/>
</dbReference>
<dbReference type="PROSITE" id="PS51257">
    <property type="entry name" value="PROKAR_LIPOPROTEIN"/>
    <property type="match status" value="1"/>
</dbReference>
<dbReference type="GO" id="GO:0022857">
    <property type="term" value="F:transmembrane transporter activity"/>
    <property type="evidence" value="ECO:0007669"/>
    <property type="project" value="InterPro"/>
</dbReference>
<dbReference type="AlphaFoldDB" id="U2ZY19"/>
<dbReference type="KEGG" id="ntd:EGO55_03240"/>
<name>U2ZY19_9SPHN</name>
<evidence type="ECO:0000259" key="5">
    <source>
        <dbReference type="Pfam" id="PF25917"/>
    </source>
</evidence>
<dbReference type="Gene3D" id="2.40.420.20">
    <property type="match status" value="1"/>
</dbReference>
<accession>U2ZY19</accession>
<dbReference type="InterPro" id="IPR058624">
    <property type="entry name" value="MdtA-like_HH"/>
</dbReference>
<sequence>MGRLRLLALPVVLMIASCGEPEMPAPPPIAVDVIKVVGGDVPNITELPGRIEAVRTAEVRARVDGIVERRLYKEGSDVPEGAPLFLIDPRDKQAQLAQAQAALSRAQAAQANARSIVTRYQPLVSRKAVSAQEYDAALSDARQADAAVADARAALDRAKLELGYTTVRAPIAGRVGKAQVTEGALVSASSATLLTQINQLSPIYATFTESSAQLLNLQEQVSSGDIRLPNLGAIEVRLVLENGQEYGPVGFLDFADQTVDPSTGSQTLRAQFPNPERLLLPGQFVRGRIVAGVVRNGVSVPQRAVQIQSDQASVMVLGKDNTVIRRTVTLGGQSAGKWVIRSGLRPGETLIVDGWTKVQPGQKVTPRTKGAKSAQSTPVKK</sequence>
<keyword evidence="9" id="KW-1185">Reference proteome</keyword>
<comment type="subcellular location">
    <subcellularLocation>
        <location evidence="1">Cell envelope</location>
    </subcellularLocation>
</comment>
<dbReference type="Gene3D" id="2.40.30.170">
    <property type="match status" value="1"/>
</dbReference>
<protein>
    <submittedName>
        <fullName evidence="8">Putative efflux system protein</fullName>
    </submittedName>
</protein>
<dbReference type="OrthoDB" id="9816569at2"/>
<dbReference type="NCBIfam" id="TIGR01730">
    <property type="entry name" value="RND_mfp"/>
    <property type="match status" value="1"/>
</dbReference>
<dbReference type="Pfam" id="PF25917">
    <property type="entry name" value="BSH_RND"/>
    <property type="match status" value="1"/>
</dbReference>
<organism evidence="8 9">
    <name type="scientific">Caenibius tardaugens NBRC 16725</name>
    <dbReference type="NCBI Taxonomy" id="1219035"/>
    <lineage>
        <taxon>Bacteria</taxon>
        <taxon>Pseudomonadati</taxon>
        <taxon>Pseudomonadota</taxon>
        <taxon>Alphaproteobacteria</taxon>
        <taxon>Sphingomonadales</taxon>
        <taxon>Erythrobacteraceae</taxon>
        <taxon>Caenibius</taxon>
    </lineage>
</organism>
<dbReference type="EMBL" id="BASZ01000008">
    <property type="protein sequence ID" value="GAD50279.1"/>
    <property type="molecule type" value="Genomic_DNA"/>
</dbReference>
<proteinExistence type="inferred from homology"/>